<comment type="caution">
    <text evidence="3">The sequence shown here is derived from an EMBL/GenBank/DDBJ whole genome shotgun (WGS) entry which is preliminary data.</text>
</comment>
<proteinExistence type="predicted"/>
<evidence type="ECO:0000313" key="3">
    <source>
        <dbReference type="EMBL" id="MBB4837583.1"/>
    </source>
</evidence>
<dbReference type="RefSeq" id="WP_184162370.1">
    <property type="nucleotide sequence ID" value="NZ_JACHLN010000001.1"/>
</dbReference>
<dbReference type="Gene3D" id="3.90.226.10">
    <property type="entry name" value="2-enoyl-CoA Hydratase, Chain A, domain 1"/>
    <property type="match status" value="1"/>
</dbReference>
<dbReference type="InterPro" id="IPR005151">
    <property type="entry name" value="Tail-specific_protease"/>
</dbReference>
<gene>
    <name evidence="3" type="ORF">HNP52_000634</name>
</gene>
<sequence length="436" mass="45376">MKIAFVTALALSAGLSVVAQAQQGPGPAPVAAPKAGKAEIVAGIRKAIAENYVLAAKRAPLDAALAKGLKSGRYNVEDPGELTRRINEDMFAVAADKHLGLSFDPRASAEIAKRGSQDDEIENTPFFKALLRRGNHGITEMKLLPGNVRYVRYDGFGWTGDESKAAIDGAMAFLRDGDAAILDLRGNGGGSPEAVRRLTSYFVPAGTKLVTFHMRSDAPTTSTSEAVPGGQLNLPLYVLTSGRAASAAEEFVSHVARLGFGTLIGAPTAGAAYRNEFFAVPGGYLISVSVGYPELPGGGNWEGTGVAPKIAVPVDKALDRAQQEAALALAAKAQGPQKTELEWTAALYGARLTPVAPARALAGYAGRYGPRTVALENGALTWQRDGGPKSVLVPLGGDLFTLDGDPRTRVRFTGEGGVTGVTIERADGTSTPAPRG</sequence>
<dbReference type="SUPFAM" id="SSF52096">
    <property type="entry name" value="ClpP/crotonase"/>
    <property type="match status" value="1"/>
</dbReference>
<feature type="domain" description="Tail specific protease" evidence="2">
    <location>
        <begin position="123"/>
        <end position="313"/>
    </location>
</feature>
<dbReference type="GO" id="GO:0006508">
    <property type="term" value="P:proteolysis"/>
    <property type="evidence" value="ECO:0007669"/>
    <property type="project" value="InterPro"/>
</dbReference>
<name>A0A7W7JYU2_9SPHN</name>
<dbReference type="PANTHER" id="PTHR11261">
    <property type="entry name" value="INTERPHOTORECEPTOR RETINOID-BINDING PROTEIN"/>
    <property type="match status" value="1"/>
</dbReference>
<dbReference type="Pfam" id="PF03572">
    <property type="entry name" value="Peptidase_S41"/>
    <property type="match status" value="1"/>
</dbReference>
<dbReference type="AlphaFoldDB" id="A0A7W7JYU2"/>
<dbReference type="PANTHER" id="PTHR11261:SF3">
    <property type="entry name" value="RETINOL-BINDING PROTEIN 3"/>
    <property type="match status" value="1"/>
</dbReference>
<feature type="chain" id="PRO_5031305006" description="Tail specific protease domain-containing protein" evidence="1">
    <location>
        <begin position="22"/>
        <end position="436"/>
    </location>
</feature>
<dbReference type="Gene3D" id="3.30.750.44">
    <property type="match status" value="1"/>
</dbReference>
<evidence type="ECO:0000256" key="1">
    <source>
        <dbReference type="SAM" id="SignalP"/>
    </source>
</evidence>
<dbReference type="InterPro" id="IPR029045">
    <property type="entry name" value="ClpP/crotonase-like_dom_sf"/>
</dbReference>
<protein>
    <recommendedName>
        <fullName evidence="2">Tail specific protease domain-containing protein</fullName>
    </recommendedName>
</protein>
<feature type="signal peptide" evidence="1">
    <location>
        <begin position="1"/>
        <end position="21"/>
    </location>
</feature>
<dbReference type="EMBL" id="JACHLN010000001">
    <property type="protein sequence ID" value="MBB4837583.1"/>
    <property type="molecule type" value="Genomic_DNA"/>
</dbReference>
<evidence type="ECO:0000313" key="4">
    <source>
        <dbReference type="Proteomes" id="UP000575241"/>
    </source>
</evidence>
<evidence type="ECO:0000259" key="2">
    <source>
        <dbReference type="SMART" id="SM00245"/>
    </source>
</evidence>
<organism evidence="3 4">
    <name type="scientific">Sphingomonas kyeonggiensis</name>
    <dbReference type="NCBI Taxonomy" id="1268553"/>
    <lineage>
        <taxon>Bacteria</taxon>
        <taxon>Pseudomonadati</taxon>
        <taxon>Pseudomonadota</taxon>
        <taxon>Alphaproteobacteria</taxon>
        <taxon>Sphingomonadales</taxon>
        <taxon>Sphingomonadaceae</taxon>
        <taxon>Sphingomonas</taxon>
    </lineage>
</organism>
<dbReference type="CDD" id="cd07563">
    <property type="entry name" value="Peptidase_S41_IRBP"/>
    <property type="match status" value="1"/>
</dbReference>
<keyword evidence="1" id="KW-0732">Signal</keyword>
<keyword evidence="4" id="KW-1185">Reference proteome</keyword>
<accession>A0A7W7JYU2</accession>
<dbReference type="Proteomes" id="UP000575241">
    <property type="component" value="Unassembled WGS sequence"/>
</dbReference>
<dbReference type="GO" id="GO:0008236">
    <property type="term" value="F:serine-type peptidase activity"/>
    <property type="evidence" value="ECO:0007669"/>
    <property type="project" value="InterPro"/>
</dbReference>
<reference evidence="3 4" key="1">
    <citation type="submission" date="2020-08" db="EMBL/GenBank/DDBJ databases">
        <title>Functional genomics of gut bacteria from endangered species of beetles.</title>
        <authorList>
            <person name="Carlos-Shanley C."/>
        </authorList>
    </citation>
    <scope>NUCLEOTIDE SEQUENCE [LARGE SCALE GENOMIC DNA]</scope>
    <source>
        <strain evidence="3 4">S00224</strain>
    </source>
</reference>
<dbReference type="SMART" id="SM00245">
    <property type="entry name" value="TSPc"/>
    <property type="match status" value="1"/>
</dbReference>